<accession>A0A2W7RPC0</accession>
<dbReference type="Gene3D" id="1.10.287.470">
    <property type="entry name" value="Helix hairpin bin"/>
    <property type="match status" value="1"/>
</dbReference>
<dbReference type="RefSeq" id="WP_111295269.1">
    <property type="nucleotide sequence ID" value="NZ_QKZV01000005.1"/>
</dbReference>
<feature type="domain" description="Multidrug resistance protein MdtA-like barrel-sandwich hybrid" evidence="4">
    <location>
        <begin position="62"/>
        <end position="220"/>
    </location>
</feature>
<dbReference type="PANTHER" id="PTHR30469">
    <property type="entry name" value="MULTIDRUG RESISTANCE PROTEIN MDTA"/>
    <property type="match status" value="1"/>
</dbReference>
<evidence type="ECO:0000313" key="7">
    <source>
        <dbReference type="EMBL" id="PZX62224.1"/>
    </source>
</evidence>
<dbReference type="GO" id="GO:1990281">
    <property type="term" value="C:efflux pump complex"/>
    <property type="evidence" value="ECO:0007669"/>
    <property type="project" value="TreeGrafter"/>
</dbReference>
<evidence type="ECO:0000259" key="3">
    <source>
        <dbReference type="Pfam" id="PF25876"/>
    </source>
</evidence>
<dbReference type="InterPro" id="IPR058625">
    <property type="entry name" value="MdtA-like_BSH"/>
</dbReference>
<evidence type="ECO:0000259" key="4">
    <source>
        <dbReference type="Pfam" id="PF25917"/>
    </source>
</evidence>
<name>A0A2W7RPC0_9BACT</name>
<dbReference type="InterPro" id="IPR058982">
    <property type="entry name" value="Beta-barrel_AprE"/>
</dbReference>
<organism evidence="7 8">
    <name type="scientific">Hydrotalea sandarakina</name>
    <dbReference type="NCBI Taxonomy" id="1004304"/>
    <lineage>
        <taxon>Bacteria</taxon>
        <taxon>Pseudomonadati</taxon>
        <taxon>Bacteroidota</taxon>
        <taxon>Chitinophagia</taxon>
        <taxon>Chitinophagales</taxon>
        <taxon>Chitinophagaceae</taxon>
        <taxon>Hydrotalea</taxon>
    </lineage>
</organism>
<evidence type="ECO:0000259" key="6">
    <source>
        <dbReference type="Pfam" id="PF26002"/>
    </source>
</evidence>
<dbReference type="Pfam" id="PF25917">
    <property type="entry name" value="BSH_RND"/>
    <property type="match status" value="1"/>
</dbReference>
<feature type="coiled-coil region" evidence="2">
    <location>
        <begin position="108"/>
        <end position="201"/>
    </location>
</feature>
<feature type="domain" description="Multidrug resistance protein MdtA-like C-terminal permuted SH3" evidence="5">
    <location>
        <begin position="378"/>
        <end position="418"/>
    </location>
</feature>
<feature type="domain" description="AprE-like beta-barrel" evidence="6">
    <location>
        <begin position="240"/>
        <end position="334"/>
    </location>
</feature>
<dbReference type="AlphaFoldDB" id="A0A2W7RPC0"/>
<evidence type="ECO:0000256" key="2">
    <source>
        <dbReference type="SAM" id="Coils"/>
    </source>
</evidence>
<dbReference type="InterPro" id="IPR058624">
    <property type="entry name" value="MdtA-like_HH"/>
</dbReference>
<dbReference type="PANTHER" id="PTHR30469:SF33">
    <property type="entry name" value="SLR1207 PROTEIN"/>
    <property type="match status" value="1"/>
</dbReference>
<protein>
    <submittedName>
        <fullName evidence="7">HlyD family secretion protein</fullName>
    </submittedName>
</protein>
<feature type="domain" description="Multidrug resistance protein MdtA-like alpha-helical hairpin" evidence="3">
    <location>
        <begin position="114"/>
        <end position="189"/>
    </location>
</feature>
<sequence>MNKKLLWTIIILIILLGALWGLKAAGVIGKDEGIKVSAEKAQVRTIIESVNASGKIYPEVEVKISPDISGEVVALNVNEGDTVKKGQELAKIYADIYVTQRDQVAAIVTQAQAQLANLQASLVGLKATVDQTEANYKRQKKLLDDKVISRQEFETAEQAYRSAEANYNAAIQNINANKANIKNAQAQLAKANEDLSRTIITAPISGVVSLLSIKKGERVAGNSFNVGTEMMRIADLSSIVAQVDVGENDIPKIKIGDTALVEVDAYNDRKFKGVVYKIANPATNASATTTTTSTDVTNYKVHIRLLPESYQDLIVKGRFPFRPGMSASADIQTRTAPNVLSVPLNAVTTRDMNADSTANAAGNKDMQKAGNSDSTQEVVFVIQKDGTVKMTPVKTGIQDLNYIQVTSGLQAGDEVVTGPYSTVSKLLKNKDKVLVTPKDKLYEVKPSN</sequence>
<gene>
    <name evidence="7" type="ORF">LX80_01704</name>
</gene>
<reference evidence="7 8" key="1">
    <citation type="submission" date="2018-06" db="EMBL/GenBank/DDBJ databases">
        <title>Genomic Encyclopedia of Archaeal and Bacterial Type Strains, Phase II (KMG-II): from individual species to whole genera.</title>
        <authorList>
            <person name="Goeker M."/>
        </authorList>
    </citation>
    <scope>NUCLEOTIDE SEQUENCE [LARGE SCALE GENOMIC DNA]</scope>
    <source>
        <strain evidence="7 8">DSM 23241</strain>
    </source>
</reference>
<comment type="caution">
    <text evidence="7">The sequence shown here is derived from an EMBL/GenBank/DDBJ whole genome shotgun (WGS) entry which is preliminary data.</text>
</comment>
<dbReference type="OrthoDB" id="9809068at2"/>
<keyword evidence="1" id="KW-0813">Transport</keyword>
<evidence type="ECO:0000313" key="8">
    <source>
        <dbReference type="Proteomes" id="UP000249720"/>
    </source>
</evidence>
<dbReference type="InterPro" id="IPR058627">
    <property type="entry name" value="MdtA-like_C"/>
</dbReference>
<dbReference type="Gene3D" id="2.40.50.100">
    <property type="match status" value="1"/>
</dbReference>
<dbReference type="Gene3D" id="2.40.420.20">
    <property type="match status" value="1"/>
</dbReference>
<dbReference type="Pfam" id="PF26002">
    <property type="entry name" value="Beta-barrel_AprE"/>
    <property type="match status" value="1"/>
</dbReference>
<evidence type="ECO:0000256" key="1">
    <source>
        <dbReference type="ARBA" id="ARBA00022448"/>
    </source>
</evidence>
<dbReference type="GO" id="GO:0015562">
    <property type="term" value="F:efflux transmembrane transporter activity"/>
    <property type="evidence" value="ECO:0007669"/>
    <property type="project" value="TreeGrafter"/>
</dbReference>
<dbReference type="Pfam" id="PF25876">
    <property type="entry name" value="HH_MFP_RND"/>
    <property type="match status" value="1"/>
</dbReference>
<dbReference type="EMBL" id="QKZV01000005">
    <property type="protein sequence ID" value="PZX62224.1"/>
    <property type="molecule type" value="Genomic_DNA"/>
</dbReference>
<dbReference type="Gene3D" id="2.40.30.170">
    <property type="match status" value="1"/>
</dbReference>
<keyword evidence="8" id="KW-1185">Reference proteome</keyword>
<evidence type="ECO:0000259" key="5">
    <source>
        <dbReference type="Pfam" id="PF25967"/>
    </source>
</evidence>
<dbReference type="SUPFAM" id="SSF111369">
    <property type="entry name" value="HlyD-like secretion proteins"/>
    <property type="match status" value="1"/>
</dbReference>
<proteinExistence type="predicted"/>
<dbReference type="Proteomes" id="UP000249720">
    <property type="component" value="Unassembled WGS sequence"/>
</dbReference>
<keyword evidence="2" id="KW-0175">Coiled coil</keyword>
<dbReference type="Pfam" id="PF25967">
    <property type="entry name" value="RND-MFP_C"/>
    <property type="match status" value="1"/>
</dbReference>